<proteinExistence type="predicted"/>
<reference evidence="2" key="1">
    <citation type="journal article" date="2014" name="Front. Microbiol.">
        <title>High frequency of phylogenetically diverse reductive dehalogenase-homologous genes in deep subseafloor sedimentary metagenomes.</title>
        <authorList>
            <person name="Kawai M."/>
            <person name="Futagami T."/>
            <person name="Toyoda A."/>
            <person name="Takaki Y."/>
            <person name="Nishi S."/>
            <person name="Hori S."/>
            <person name="Arai W."/>
            <person name="Tsubouchi T."/>
            <person name="Morono Y."/>
            <person name="Uchiyama I."/>
            <person name="Ito T."/>
            <person name="Fujiyama A."/>
            <person name="Inagaki F."/>
            <person name="Takami H."/>
        </authorList>
    </citation>
    <scope>NUCLEOTIDE SEQUENCE</scope>
    <source>
        <strain evidence="2">Expedition CK06-06</strain>
    </source>
</reference>
<organism evidence="2">
    <name type="scientific">marine sediment metagenome</name>
    <dbReference type="NCBI Taxonomy" id="412755"/>
    <lineage>
        <taxon>unclassified sequences</taxon>
        <taxon>metagenomes</taxon>
        <taxon>ecological metagenomes</taxon>
    </lineage>
</organism>
<dbReference type="AlphaFoldDB" id="X0T6T1"/>
<gene>
    <name evidence="2" type="ORF">S01H1_12044</name>
</gene>
<accession>X0T6T1</accession>
<feature type="domain" description="DUF5615" evidence="1">
    <location>
        <begin position="1"/>
        <end position="50"/>
    </location>
</feature>
<sequence>MKILADIHISPITVRFLQDLGHDAIRVNEILPSNSSDKTIVETAKKERRIEYVNKRLEKVLPKIEYDIKKGSIIVVEDSRIRLRSLPV</sequence>
<comment type="caution">
    <text evidence="2">The sequence shown here is derived from an EMBL/GenBank/DDBJ whole genome shotgun (WGS) entry which is preliminary data.</text>
</comment>
<evidence type="ECO:0000259" key="1">
    <source>
        <dbReference type="Pfam" id="PF18480"/>
    </source>
</evidence>
<dbReference type="EMBL" id="BARS01006159">
    <property type="protein sequence ID" value="GAF83892.1"/>
    <property type="molecule type" value="Genomic_DNA"/>
</dbReference>
<dbReference type="Pfam" id="PF18480">
    <property type="entry name" value="DUF5615"/>
    <property type="match status" value="1"/>
</dbReference>
<evidence type="ECO:0000313" key="2">
    <source>
        <dbReference type="EMBL" id="GAF83892.1"/>
    </source>
</evidence>
<protein>
    <recommendedName>
        <fullName evidence="1">DUF5615 domain-containing protein</fullName>
    </recommendedName>
</protein>
<name>X0T6T1_9ZZZZ</name>
<dbReference type="InterPro" id="IPR041049">
    <property type="entry name" value="DUF5615"/>
</dbReference>